<dbReference type="PANTHER" id="PTHR36251">
    <property type="entry name" value="FELS-1 PROPHAGE HOST SPECIFICITY PROTEIN-RELATED"/>
    <property type="match status" value="1"/>
</dbReference>
<reference evidence="2" key="2">
    <citation type="journal article" date="2024" name="Toxins">
        <title>Genome Sequence Analysis of Native Xenorhabdus Strains Isolated from Entomopathogenic Nematodes in Argentina.</title>
        <authorList>
            <person name="Palma L."/>
            <person name="Frizzo L."/>
            <person name="Kaiser S."/>
            <person name="Berry C."/>
            <person name="Caballero P."/>
            <person name="Bode H.B."/>
            <person name="Del Valle E.E."/>
        </authorList>
    </citation>
    <scope>NUCLEOTIDE SEQUENCE</scope>
    <source>
        <strain evidence="2">M</strain>
    </source>
</reference>
<name>A0AAW3YLF7_9GAMM</name>
<dbReference type="InterPro" id="IPR053171">
    <property type="entry name" value="Viral_Tip_Attach_Protein"/>
</dbReference>
<organism evidence="2">
    <name type="scientific">Xenorhabdus szentirmaii</name>
    <dbReference type="NCBI Taxonomy" id="290112"/>
    <lineage>
        <taxon>Bacteria</taxon>
        <taxon>Pseudomonadati</taxon>
        <taxon>Pseudomonadota</taxon>
        <taxon>Gammaproteobacteria</taxon>
        <taxon>Enterobacterales</taxon>
        <taxon>Morganellaceae</taxon>
        <taxon>Xenorhabdus</taxon>
    </lineage>
</organism>
<proteinExistence type="predicted"/>
<dbReference type="RefSeq" id="WP_323868135.1">
    <property type="nucleotide sequence ID" value="NZ_JACXBF010000008.1"/>
</dbReference>
<accession>A0AAW3YLF7</accession>
<dbReference type="InterPro" id="IPR015406">
    <property type="entry name" value="GpJ_CSF"/>
</dbReference>
<protein>
    <submittedName>
        <fullName evidence="2">DUF1983 domain-containing protein</fullName>
    </submittedName>
</protein>
<feature type="non-terminal residue" evidence="2">
    <location>
        <position position="1"/>
    </location>
</feature>
<sequence>AFYFRAQLVDKSGNPSPWTDFVRGESSTDTRWIVDAAGDQFLTAEAGKRIQADVDWNTESSLMLSNMQQTLSRDLMVRDGENKAQISELWAVRVTDKEATAQQLTEIRTNLGNTAADVITNKQAISDTQKAQAEKMDQVQAQLGDQKAMINTKMQAEFNQTGNGYAMHSTNITLRYNGQKYNAGGMVISGEVKNGQLESYIGFSANNFAFFNPVSGKPVPFMVVKNGQMFTNSLFIEDGSITNAKIGNYIQSRNYVANQSGWKIDKSGFAEFENIKARGEINATSGTFAGTLNGANGNFTGTIYANKIVGDVVSVTLGNASLGNNESIFFHKKLNEAMPFDRVFIYGPVMVQRYVGSLGGSGFTSVLVYINNDLMAEQRFSMEHSGKGPQCISGTLFTPPITIRANTTPTIKVVLSTQGPGTTYPTSGIGMLFKASSQWTNL</sequence>
<dbReference type="Proteomes" id="UP001193920">
    <property type="component" value="Unassembled WGS sequence"/>
</dbReference>
<dbReference type="PANTHER" id="PTHR36251:SF2">
    <property type="entry name" value="GIFSY-2 PROPHAGE HOST SPECIFICITY PROTEIN J, PHAGE LAMBDA"/>
    <property type="match status" value="1"/>
</dbReference>
<reference evidence="2" key="1">
    <citation type="submission" date="2020-09" db="EMBL/GenBank/DDBJ databases">
        <authorList>
            <person name="Palma L."/>
            <person name="Caballero P."/>
            <person name="Berry C."/>
            <person name="Del Valle E."/>
        </authorList>
    </citation>
    <scope>NUCLEOTIDE SEQUENCE</scope>
    <source>
        <strain evidence="2">M</strain>
    </source>
</reference>
<evidence type="ECO:0000313" key="2">
    <source>
        <dbReference type="EMBL" id="MBD2798895.1"/>
    </source>
</evidence>
<dbReference type="AlphaFoldDB" id="A0AAW3YLF7"/>
<comment type="caution">
    <text evidence="2">The sequence shown here is derived from an EMBL/GenBank/DDBJ whole genome shotgun (WGS) entry which is preliminary data.</text>
</comment>
<dbReference type="Pfam" id="PF09327">
    <property type="entry name" value="Phage_Tail_Tip"/>
    <property type="match status" value="1"/>
</dbReference>
<gene>
    <name evidence="2" type="ORF">ID854_00045</name>
</gene>
<evidence type="ECO:0000259" key="1">
    <source>
        <dbReference type="Pfam" id="PF09327"/>
    </source>
</evidence>
<feature type="domain" description="Tip attachment protein J central straight fiber" evidence="1">
    <location>
        <begin position="150"/>
        <end position="287"/>
    </location>
</feature>
<dbReference type="EMBL" id="JACXBF010000008">
    <property type="protein sequence ID" value="MBD2798895.1"/>
    <property type="molecule type" value="Genomic_DNA"/>
</dbReference>